<protein>
    <submittedName>
        <fullName evidence="1">Uncharacterized protein</fullName>
    </submittedName>
</protein>
<evidence type="ECO:0000313" key="1">
    <source>
        <dbReference type="EMBL" id="KIS36121.1"/>
    </source>
</evidence>
<proteinExistence type="predicted"/>
<accession>A0A158SZ27</accession>
<reference evidence="1 2" key="1">
    <citation type="submission" date="2014-05" db="EMBL/GenBank/DDBJ databases">
        <title>Methylome analysis of the phasevarions of Haemophilus influenzae.</title>
        <authorList>
            <person name="Atack J.M."/>
            <person name="Fox K.L."/>
            <person name="Power P.M."/>
            <person name="Clark T."/>
            <person name="Jurcisek J."/>
            <person name="Korlach J."/>
            <person name="Bakaletz L.O."/>
            <person name="Jennings M.P."/>
        </authorList>
    </citation>
    <scope>NUCLEOTIDE SEQUENCE [LARGE SCALE GENOMIC DNA]</scope>
    <source>
        <strain evidence="1 2">1209</strain>
    </source>
</reference>
<comment type="caution">
    <text evidence="1">The sequence shown here is derived from an EMBL/GenBank/DDBJ whole genome shotgun (WGS) entry which is preliminary data.</text>
</comment>
<organism evidence="1 2">
    <name type="scientific">Haemophilus influenzae</name>
    <dbReference type="NCBI Taxonomy" id="727"/>
    <lineage>
        <taxon>Bacteria</taxon>
        <taxon>Pseudomonadati</taxon>
        <taxon>Pseudomonadota</taxon>
        <taxon>Gammaproteobacteria</taxon>
        <taxon>Pasteurellales</taxon>
        <taxon>Pasteurellaceae</taxon>
        <taxon>Haemophilus</taxon>
    </lineage>
</organism>
<sequence length="31" mass="3305">MGIFTSGGGVIFDFSLEKTLFFLCLQGSCEG</sequence>
<dbReference type="AlphaFoldDB" id="A0A158SZ27"/>
<gene>
    <name evidence="1" type="ORF">NTHI1209_01761</name>
</gene>
<dbReference type="Proteomes" id="UP000050700">
    <property type="component" value="Unassembled WGS sequence"/>
</dbReference>
<name>A0A158SZ27_HAEIF</name>
<evidence type="ECO:0000313" key="2">
    <source>
        <dbReference type="Proteomes" id="UP000050700"/>
    </source>
</evidence>
<dbReference type="EMBL" id="JMQP01000002">
    <property type="protein sequence ID" value="KIS36121.1"/>
    <property type="molecule type" value="Genomic_DNA"/>
</dbReference>